<dbReference type="Proteomes" id="UP001210865">
    <property type="component" value="Chromosome"/>
</dbReference>
<dbReference type="RefSeq" id="WP_270078107.1">
    <property type="nucleotide sequence ID" value="NZ_CP115174.1"/>
</dbReference>
<keyword evidence="2" id="KW-1185">Reference proteome</keyword>
<dbReference type="EMBL" id="CP115174">
    <property type="protein sequence ID" value="WBO23475.1"/>
    <property type="molecule type" value="Genomic_DNA"/>
</dbReference>
<organism evidence="1 2">
    <name type="scientific">Sphingomonas abietis</name>
    <dbReference type="NCBI Taxonomy" id="3012344"/>
    <lineage>
        <taxon>Bacteria</taxon>
        <taxon>Pseudomonadati</taxon>
        <taxon>Pseudomonadota</taxon>
        <taxon>Alphaproteobacteria</taxon>
        <taxon>Sphingomonadales</taxon>
        <taxon>Sphingomonadaceae</taxon>
        <taxon>Sphingomonas</taxon>
    </lineage>
</organism>
<name>A0ABY7NRP2_9SPHN</name>
<proteinExistence type="predicted"/>
<gene>
    <name evidence="1" type="ORF">PBT88_04925</name>
</gene>
<reference evidence="1 2" key="1">
    <citation type="submission" date="2022-12" db="EMBL/GenBank/DDBJ databases">
        <title>Sphingomonas abieness sp. nov., an endophytic bacterium isolated from Abies koreana.</title>
        <authorList>
            <person name="Jiang L."/>
            <person name="Lee J."/>
        </authorList>
    </citation>
    <scope>NUCLEOTIDE SEQUENCE [LARGE SCALE GENOMIC DNA]</scope>
    <source>
        <strain evidence="2">PAMB 00755</strain>
    </source>
</reference>
<evidence type="ECO:0000313" key="1">
    <source>
        <dbReference type="EMBL" id="WBO23475.1"/>
    </source>
</evidence>
<accession>A0ABY7NRP2</accession>
<sequence length="136" mass="14790">MAGEMSVQFDVGTGKICVYGNGFWSFPQATAFFDDWKQIIRRIHAAGLPVSAFVDMTESGVQKADVAQLIATATLGLYRDGDAIAMLVPNSLAKMQMRRVLEARFHGFFISRSAATTWLAGRAFSRDYVGRGASSG</sequence>
<protein>
    <recommendedName>
        <fullName evidence="3">STAS/SEC14 domain-containing protein</fullName>
    </recommendedName>
</protein>
<evidence type="ECO:0000313" key="2">
    <source>
        <dbReference type="Proteomes" id="UP001210865"/>
    </source>
</evidence>
<evidence type="ECO:0008006" key="3">
    <source>
        <dbReference type="Google" id="ProtNLM"/>
    </source>
</evidence>